<gene>
    <name evidence="1" type="ORF">GLOINDRAFT_18138</name>
</gene>
<sequence length="50" mass="6017">MSLDRINDRPIGRSCSDSKLHYKKFTNLTNFAKRRGIVYTTYVKRFEIYI</sequence>
<reference evidence="1" key="1">
    <citation type="submission" date="2013-07" db="EMBL/GenBank/DDBJ databases">
        <title>The genome of an arbuscular mycorrhizal fungus provides insights into the evolution of the oldest plant symbiosis.</title>
        <authorList>
            <consortium name="DOE Joint Genome Institute"/>
            <person name="Tisserant E."/>
            <person name="Malbreil M."/>
            <person name="Kuo A."/>
            <person name="Kohler A."/>
            <person name="Symeonidi A."/>
            <person name="Balestrini R."/>
            <person name="Charron P."/>
            <person name="Duensing N."/>
            <person name="Frei-dit-Frey N."/>
            <person name="Gianinazzi-Pearson V."/>
            <person name="Gilbert B."/>
            <person name="Handa Y."/>
            <person name="Hijri M."/>
            <person name="Kaul R."/>
            <person name="Kawaguchi M."/>
            <person name="Krajinski F."/>
            <person name="Lammers P."/>
            <person name="Lapierre D."/>
            <person name="Masclaux F.G."/>
            <person name="Murat C."/>
            <person name="Morin E."/>
            <person name="Ndikumana S."/>
            <person name="Pagni M."/>
            <person name="Petitpierre D."/>
            <person name="Requena N."/>
            <person name="Rosikiewicz P."/>
            <person name="Riley R."/>
            <person name="Saito K."/>
            <person name="San Clemente H."/>
            <person name="Shapiro H."/>
            <person name="van Tuinen D."/>
            <person name="Becard G."/>
            <person name="Bonfante P."/>
            <person name="Paszkowski U."/>
            <person name="Shachar-Hill Y."/>
            <person name="Young J.P."/>
            <person name="Sanders I.R."/>
            <person name="Henrissat B."/>
            <person name="Rensing S.A."/>
            <person name="Grigoriev I.V."/>
            <person name="Corradi N."/>
            <person name="Roux C."/>
            <person name="Martin F."/>
        </authorList>
    </citation>
    <scope>NUCLEOTIDE SEQUENCE</scope>
    <source>
        <strain evidence="1">DAOM 197198</strain>
    </source>
</reference>
<dbReference type="AlphaFoldDB" id="U9UK41"/>
<evidence type="ECO:0000313" key="1">
    <source>
        <dbReference type="EMBL" id="ESA20794.1"/>
    </source>
</evidence>
<organism evidence="1">
    <name type="scientific">Rhizophagus irregularis (strain DAOM 181602 / DAOM 197198 / MUCL 43194)</name>
    <name type="common">Arbuscular mycorrhizal fungus</name>
    <name type="synonym">Glomus intraradices</name>
    <dbReference type="NCBI Taxonomy" id="747089"/>
    <lineage>
        <taxon>Eukaryota</taxon>
        <taxon>Fungi</taxon>
        <taxon>Fungi incertae sedis</taxon>
        <taxon>Mucoromycota</taxon>
        <taxon>Glomeromycotina</taxon>
        <taxon>Glomeromycetes</taxon>
        <taxon>Glomerales</taxon>
        <taxon>Glomeraceae</taxon>
        <taxon>Rhizophagus</taxon>
    </lineage>
</organism>
<protein>
    <submittedName>
        <fullName evidence="1">Uncharacterized protein</fullName>
    </submittedName>
</protein>
<proteinExistence type="predicted"/>
<name>U9UK41_RHIID</name>
<dbReference type="HOGENOM" id="CLU_3125726_0_0_1"/>
<dbReference type="EMBL" id="KI276994">
    <property type="protein sequence ID" value="ESA20794.1"/>
    <property type="molecule type" value="Genomic_DNA"/>
</dbReference>
<accession>U9UK41</accession>